<proteinExistence type="predicted"/>
<evidence type="ECO:0000313" key="1">
    <source>
        <dbReference type="EMBL" id="WPB87531.1"/>
    </source>
</evidence>
<dbReference type="EMBL" id="CP137852">
    <property type="protein sequence ID" value="WPB87531.1"/>
    <property type="molecule type" value="Genomic_DNA"/>
</dbReference>
<dbReference type="RefSeq" id="WP_318651483.1">
    <property type="nucleotide sequence ID" value="NZ_CP137852.1"/>
</dbReference>
<gene>
    <name evidence="1" type="ORF">R9Z33_11775</name>
</gene>
<protein>
    <submittedName>
        <fullName evidence="1">Uncharacterized protein</fullName>
    </submittedName>
</protein>
<name>A0ABZ0PQS9_9PROT</name>
<dbReference type="Pfam" id="PF21973">
    <property type="entry name" value="DUF6925"/>
    <property type="match status" value="1"/>
</dbReference>
<keyword evidence="2" id="KW-1185">Reference proteome</keyword>
<accession>A0ABZ0PQS9</accession>
<organism evidence="1 2">
    <name type="scientific">Sediminicoccus rosea</name>
    <dbReference type="NCBI Taxonomy" id="1225128"/>
    <lineage>
        <taxon>Bacteria</taxon>
        <taxon>Pseudomonadati</taxon>
        <taxon>Pseudomonadota</taxon>
        <taxon>Alphaproteobacteria</taxon>
        <taxon>Acetobacterales</taxon>
        <taxon>Roseomonadaceae</taxon>
        <taxon>Sediminicoccus</taxon>
    </lineage>
</organism>
<dbReference type="InterPro" id="IPR053838">
    <property type="entry name" value="DUF6925"/>
</dbReference>
<evidence type="ECO:0000313" key="2">
    <source>
        <dbReference type="Proteomes" id="UP001305521"/>
    </source>
</evidence>
<reference evidence="1 2" key="1">
    <citation type="submission" date="2023-11" db="EMBL/GenBank/DDBJ databases">
        <title>Arctic aerobic anoxygenic photoheterotroph Sediminicoccus rosea KRV36 adapts its photosynthesis to long days of polar summer.</title>
        <authorList>
            <person name="Tomasch J."/>
            <person name="Kopejtka K."/>
            <person name="Bily T."/>
            <person name="Gardiner A.T."/>
            <person name="Gardian Z."/>
            <person name="Shivaramu S."/>
            <person name="Koblizek M."/>
            <person name="Engelhardt F."/>
            <person name="Kaftan D."/>
        </authorList>
    </citation>
    <scope>NUCLEOTIDE SEQUENCE [LARGE SCALE GENOMIC DNA]</scope>
    <source>
        <strain evidence="1 2">R-30</strain>
    </source>
</reference>
<dbReference type="Proteomes" id="UP001305521">
    <property type="component" value="Chromosome"/>
</dbReference>
<sequence>MQDALTDLLNEPETGFAIGVLGAIGEFIRDADEPVMATPLGRLTARGGVAIRLNRAEPRLIAWEEPSTDPRLWKQAAALILPEEEAAIGGNAVVTELGPDNQALREEDRTAELFDMGVGFPHLRACVRTADPALIRVLRDACGMPLLDPANPAGMAIIHASPHRVFVSKLARIEVFQPIPPPDGRSPEGPHTHLLPKLLATGRAHAATSPIPEGWVSVLDIFPAHPLRTPMLEPRAFDVARHAAFQALLARFGLPEMLAAKALARQTGAEAGEDRHARGAARVALRQMEAEAGLRPA</sequence>